<dbReference type="InterPro" id="IPR006042">
    <property type="entry name" value="Xan_ur_permease"/>
</dbReference>
<comment type="caution">
    <text evidence="8">The sequence shown here is derived from an EMBL/GenBank/DDBJ whole genome shotgun (WGS) entry which is preliminary data.</text>
</comment>
<evidence type="ECO:0000256" key="3">
    <source>
        <dbReference type="ARBA" id="ARBA00022448"/>
    </source>
</evidence>
<name>A0A9D1Z4B2_9FIRM</name>
<feature type="transmembrane region" description="Helical" evidence="7">
    <location>
        <begin position="135"/>
        <end position="154"/>
    </location>
</feature>
<feature type="transmembrane region" description="Helical" evidence="7">
    <location>
        <begin position="282"/>
        <end position="302"/>
    </location>
</feature>
<evidence type="ECO:0000313" key="8">
    <source>
        <dbReference type="EMBL" id="HIY73162.1"/>
    </source>
</evidence>
<dbReference type="PANTHER" id="PTHR42810:SF2">
    <property type="entry name" value="PURINE PERMEASE C1399.01C-RELATED"/>
    <property type="match status" value="1"/>
</dbReference>
<evidence type="ECO:0000256" key="4">
    <source>
        <dbReference type="ARBA" id="ARBA00022692"/>
    </source>
</evidence>
<keyword evidence="4 7" id="KW-0812">Transmembrane</keyword>
<evidence type="ECO:0000256" key="1">
    <source>
        <dbReference type="ARBA" id="ARBA00004141"/>
    </source>
</evidence>
<gene>
    <name evidence="8" type="ORF">H9826_04190</name>
</gene>
<dbReference type="Pfam" id="PF00860">
    <property type="entry name" value="Xan_ur_permease"/>
    <property type="match status" value="1"/>
</dbReference>
<evidence type="ECO:0000256" key="7">
    <source>
        <dbReference type="SAM" id="Phobius"/>
    </source>
</evidence>
<feature type="transmembrane region" description="Helical" evidence="7">
    <location>
        <begin position="413"/>
        <end position="434"/>
    </location>
</feature>
<feature type="transmembrane region" description="Helical" evidence="7">
    <location>
        <begin position="110"/>
        <end position="129"/>
    </location>
</feature>
<reference evidence="8" key="2">
    <citation type="submission" date="2021-04" db="EMBL/GenBank/DDBJ databases">
        <authorList>
            <person name="Gilroy R."/>
        </authorList>
    </citation>
    <scope>NUCLEOTIDE SEQUENCE</scope>
    <source>
        <strain evidence="8">CHK33-7979</strain>
    </source>
</reference>
<accession>A0A9D1Z4B2</accession>
<feature type="transmembrane region" description="Helical" evidence="7">
    <location>
        <begin position="323"/>
        <end position="341"/>
    </location>
</feature>
<feature type="transmembrane region" description="Helical" evidence="7">
    <location>
        <begin position="242"/>
        <end position="262"/>
    </location>
</feature>
<reference evidence="8" key="1">
    <citation type="journal article" date="2021" name="PeerJ">
        <title>Extensive microbial diversity within the chicken gut microbiome revealed by metagenomics and culture.</title>
        <authorList>
            <person name="Gilroy R."/>
            <person name="Ravi A."/>
            <person name="Getino M."/>
            <person name="Pursley I."/>
            <person name="Horton D.L."/>
            <person name="Alikhan N.F."/>
            <person name="Baker D."/>
            <person name="Gharbi K."/>
            <person name="Hall N."/>
            <person name="Watson M."/>
            <person name="Adriaenssens E.M."/>
            <person name="Foster-Nyarko E."/>
            <person name="Jarju S."/>
            <person name="Secka A."/>
            <person name="Antonio M."/>
            <person name="Oren A."/>
            <person name="Chaudhuri R.R."/>
            <person name="La Ragione R."/>
            <person name="Hildebrand F."/>
            <person name="Pallen M.J."/>
        </authorList>
    </citation>
    <scope>NUCLEOTIDE SEQUENCE</scope>
    <source>
        <strain evidence="8">CHK33-7979</strain>
    </source>
</reference>
<dbReference type="Proteomes" id="UP000886824">
    <property type="component" value="Unassembled WGS sequence"/>
</dbReference>
<feature type="transmembrane region" description="Helical" evidence="7">
    <location>
        <begin position="57"/>
        <end position="79"/>
    </location>
</feature>
<feature type="transmembrane region" description="Helical" evidence="7">
    <location>
        <begin position="199"/>
        <end position="230"/>
    </location>
</feature>
<dbReference type="AlphaFoldDB" id="A0A9D1Z4B2"/>
<dbReference type="GO" id="GO:0005886">
    <property type="term" value="C:plasma membrane"/>
    <property type="evidence" value="ECO:0007669"/>
    <property type="project" value="TreeGrafter"/>
</dbReference>
<sequence length="444" mass="45749">MKQQAGTGSVFSFEGVPSAGQMIPLGFQHVVAAVVGIITPAILISDTCGLSAAERTLMIQVSLILTALATLLQLFPIFGRVGSRLPVIMGISFAYIPTIQAIGGEFGLPTILGAEIVGGCVAILFGVFVKWIRPLFPPLVTGTVIFTIGLSLYPTAVRYMAGGNATSEWFGNPRSWAVALITLAVVVYLNNFTKGILKLASILIGMVVGYVIAYFLGIVDLSGVGGAAWFALPKVMPFEISFVPSACVSLSIVYVVNAVQTIGDLSSTTMGGMDRLPTDKELAGGIMGQGVMSILGAFFGGLPSASYSQNVGIVTVNRVINRAVFTLAAGVLLVAGLVPKFSSILTTIPQCVIGGATISVFATITMTGVRMITEGGFTSRKSAVVGLSVALGVGITQVPGCLAGSGFPGWVSTVFGSSSVVVATLMAILLNLILPKEPEAASGK</sequence>
<evidence type="ECO:0000256" key="5">
    <source>
        <dbReference type="ARBA" id="ARBA00022989"/>
    </source>
</evidence>
<keyword evidence="3" id="KW-0813">Transport</keyword>
<feature type="transmembrane region" description="Helical" evidence="7">
    <location>
        <begin position="347"/>
        <end position="372"/>
    </location>
</feature>
<organism evidence="8 9">
    <name type="scientific">Candidatus Intestinimonas merdavium</name>
    <dbReference type="NCBI Taxonomy" id="2838622"/>
    <lineage>
        <taxon>Bacteria</taxon>
        <taxon>Bacillati</taxon>
        <taxon>Bacillota</taxon>
        <taxon>Clostridia</taxon>
        <taxon>Eubacteriales</taxon>
        <taxon>Intestinimonas</taxon>
    </lineage>
</organism>
<evidence type="ECO:0000256" key="6">
    <source>
        <dbReference type="ARBA" id="ARBA00023136"/>
    </source>
</evidence>
<evidence type="ECO:0000256" key="2">
    <source>
        <dbReference type="ARBA" id="ARBA00008821"/>
    </source>
</evidence>
<feature type="transmembrane region" description="Helical" evidence="7">
    <location>
        <begin position="26"/>
        <end position="45"/>
    </location>
</feature>
<dbReference type="NCBIfam" id="TIGR00801">
    <property type="entry name" value="ncs2"/>
    <property type="match status" value="1"/>
</dbReference>
<keyword evidence="6 7" id="KW-0472">Membrane</keyword>
<evidence type="ECO:0000313" key="9">
    <source>
        <dbReference type="Proteomes" id="UP000886824"/>
    </source>
</evidence>
<comment type="similarity">
    <text evidence="2">Belongs to the nucleobase:cation symporter-2 (NCS2) (TC 2.A.40) family.</text>
</comment>
<proteinExistence type="inferred from homology"/>
<feature type="transmembrane region" description="Helical" evidence="7">
    <location>
        <begin position="384"/>
        <end position="407"/>
    </location>
</feature>
<dbReference type="GO" id="GO:0042907">
    <property type="term" value="F:xanthine transmembrane transporter activity"/>
    <property type="evidence" value="ECO:0007669"/>
    <property type="project" value="TreeGrafter"/>
</dbReference>
<dbReference type="InterPro" id="IPR006043">
    <property type="entry name" value="NCS2"/>
</dbReference>
<dbReference type="EMBL" id="DXCX01000045">
    <property type="protein sequence ID" value="HIY73162.1"/>
    <property type="molecule type" value="Genomic_DNA"/>
</dbReference>
<comment type="subcellular location">
    <subcellularLocation>
        <location evidence="1">Membrane</location>
        <topology evidence="1">Multi-pass membrane protein</topology>
    </subcellularLocation>
</comment>
<protein>
    <submittedName>
        <fullName evidence="8">Purine/pyrimidine permease</fullName>
    </submittedName>
</protein>
<dbReference type="NCBIfam" id="NF037981">
    <property type="entry name" value="NCS2_1"/>
    <property type="match status" value="1"/>
</dbReference>
<dbReference type="PANTHER" id="PTHR42810">
    <property type="entry name" value="PURINE PERMEASE C1399.01C-RELATED"/>
    <property type="match status" value="1"/>
</dbReference>
<keyword evidence="5 7" id="KW-1133">Transmembrane helix</keyword>
<feature type="transmembrane region" description="Helical" evidence="7">
    <location>
        <begin position="175"/>
        <end position="193"/>
    </location>
</feature>